<evidence type="ECO:0000256" key="2">
    <source>
        <dbReference type="ARBA" id="ARBA00022448"/>
    </source>
</evidence>
<reference evidence="10" key="1">
    <citation type="submission" date="2020-10" db="EMBL/GenBank/DDBJ databases">
        <authorList>
            <person name="Castelo-Branco R."/>
            <person name="Eusebio N."/>
            <person name="Adriana R."/>
            <person name="Vieira A."/>
            <person name="Brugerolle De Fraissinette N."/>
            <person name="Rezende De Castro R."/>
            <person name="Schneider M.P."/>
            <person name="Vasconcelos V."/>
            <person name="Leao P.N."/>
        </authorList>
    </citation>
    <scope>NUCLEOTIDE SEQUENCE</scope>
    <source>
        <strain evidence="10">LEGE 06105</strain>
    </source>
</reference>
<keyword evidence="3 7" id="KW-0349">Heme</keyword>
<evidence type="ECO:0000313" key="11">
    <source>
        <dbReference type="Proteomes" id="UP000620559"/>
    </source>
</evidence>
<feature type="binding site" description="proximal binding residue" evidence="8">
    <location>
        <position position="70"/>
    </location>
    <ligand>
        <name>heme</name>
        <dbReference type="ChEBI" id="CHEBI:30413"/>
    </ligand>
    <ligandPart>
        <name>Fe</name>
        <dbReference type="ChEBI" id="CHEBI:18248"/>
    </ligandPart>
</feature>
<protein>
    <recommendedName>
        <fullName evidence="7">Group 1 truncated hemoglobin</fullName>
    </recommendedName>
</protein>
<comment type="cofactor">
    <cofactor evidence="8">
        <name>heme</name>
        <dbReference type="ChEBI" id="CHEBI:30413"/>
    </cofactor>
    <text evidence="8">Binds 1 heme group per subunit.</text>
</comment>
<evidence type="ECO:0000256" key="5">
    <source>
        <dbReference type="ARBA" id="ARBA00022723"/>
    </source>
</evidence>
<dbReference type="InterPro" id="IPR019795">
    <property type="entry name" value="Globin_bac-like_CS"/>
</dbReference>
<gene>
    <name evidence="10" type="ORF">IQ247_02265</name>
</gene>
<dbReference type="Pfam" id="PF01152">
    <property type="entry name" value="Bac_globin"/>
    <property type="match status" value="1"/>
</dbReference>
<dbReference type="GO" id="GO:0046872">
    <property type="term" value="F:metal ion binding"/>
    <property type="evidence" value="ECO:0007669"/>
    <property type="project" value="UniProtKB-UniRule"/>
</dbReference>
<keyword evidence="4 7" id="KW-0561">Oxygen transport</keyword>
<dbReference type="InterPro" id="IPR016339">
    <property type="entry name" value="Hemoglobin_trunc_I"/>
</dbReference>
<dbReference type="RefSeq" id="WP_193916605.1">
    <property type="nucleotide sequence ID" value="NZ_JADEWL010000004.1"/>
</dbReference>
<evidence type="ECO:0000256" key="4">
    <source>
        <dbReference type="ARBA" id="ARBA00022621"/>
    </source>
</evidence>
<keyword evidence="2 7" id="KW-0813">Transport</keyword>
<dbReference type="InterPro" id="IPR001486">
    <property type="entry name" value="Hemoglobin_trunc"/>
</dbReference>
<dbReference type="EMBL" id="JADEWL010000004">
    <property type="protein sequence ID" value="MBE9211549.1"/>
    <property type="molecule type" value="Genomic_DNA"/>
</dbReference>
<keyword evidence="6 7" id="KW-0408">Iron</keyword>
<evidence type="ECO:0000256" key="6">
    <source>
        <dbReference type="ARBA" id="ARBA00023004"/>
    </source>
</evidence>
<sequence>MSTLYEKIGGQPTLEKVVDDFHKRIMADSSLSGFFSNTDMEKQRNHQIAFFSLILGGPKDYNGRSMDKTHTGMGLQQPHFDAITKHLGDAMTTSGVSSDDTKAALESVEKLKASILNK</sequence>
<dbReference type="PIRSF" id="PIRSF002030">
    <property type="entry name" value="Globin_Protozoa/Cyanobacteria"/>
    <property type="match status" value="1"/>
</dbReference>
<dbReference type="SUPFAM" id="SSF46458">
    <property type="entry name" value="Globin-like"/>
    <property type="match status" value="1"/>
</dbReference>
<dbReference type="InterPro" id="IPR009050">
    <property type="entry name" value="Globin-like_sf"/>
</dbReference>
<feature type="binding site" description="distal binding residue" evidence="9">
    <location>
        <position position="46"/>
    </location>
    <ligand>
        <name>heme</name>
        <dbReference type="ChEBI" id="CHEBI:30413"/>
    </ligand>
    <ligandPart>
        <name>Fe</name>
        <dbReference type="ChEBI" id="CHEBI:18248"/>
    </ligandPart>
</feature>
<evidence type="ECO:0000256" key="7">
    <source>
        <dbReference type="PIRNR" id="PIRNR002030"/>
    </source>
</evidence>
<proteinExistence type="inferred from homology"/>
<dbReference type="InterPro" id="IPR012292">
    <property type="entry name" value="Globin/Proto"/>
</dbReference>
<evidence type="ECO:0000256" key="8">
    <source>
        <dbReference type="PIRSR" id="PIRSR002030-1"/>
    </source>
</evidence>
<comment type="caution">
    <text evidence="10">The sequence shown here is derived from an EMBL/GenBank/DDBJ whole genome shotgun (WGS) entry which is preliminary data.</text>
</comment>
<keyword evidence="11" id="KW-1185">Reference proteome</keyword>
<evidence type="ECO:0000313" key="10">
    <source>
        <dbReference type="EMBL" id="MBE9211549.1"/>
    </source>
</evidence>
<dbReference type="PROSITE" id="PS01213">
    <property type="entry name" value="GLOBIN_FAM_2"/>
    <property type="match status" value="1"/>
</dbReference>
<dbReference type="AlphaFoldDB" id="A0A8J7F5C6"/>
<evidence type="ECO:0000256" key="1">
    <source>
        <dbReference type="ARBA" id="ARBA00009660"/>
    </source>
</evidence>
<comment type="similarity">
    <text evidence="1 7">Belongs to the truncated hemoglobin family. Group I subfamily.</text>
</comment>
<evidence type="ECO:0000256" key="3">
    <source>
        <dbReference type="ARBA" id="ARBA00022617"/>
    </source>
</evidence>
<dbReference type="CDD" id="cd00454">
    <property type="entry name" value="TrHb1_N"/>
    <property type="match status" value="1"/>
</dbReference>
<dbReference type="Proteomes" id="UP000620559">
    <property type="component" value="Unassembled WGS sequence"/>
</dbReference>
<keyword evidence="5 7" id="KW-0479">Metal-binding</keyword>
<dbReference type="GO" id="GO:0005344">
    <property type="term" value="F:oxygen carrier activity"/>
    <property type="evidence" value="ECO:0007669"/>
    <property type="project" value="UniProtKB-UniRule"/>
</dbReference>
<name>A0A8J7F5C6_9CYAN</name>
<dbReference type="GO" id="GO:0020037">
    <property type="term" value="F:heme binding"/>
    <property type="evidence" value="ECO:0007669"/>
    <property type="project" value="InterPro"/>
</dbReference>
<organism evidence="10 11">
    <name type="scientific">Plectonema cf. radiosum LEGE 06105</name>
    <dbReference type="NCBI Taxonomy" id="945769"/>
    <lineage>
        <taxon>Bacteria</taxon>
        <taxon>Bacillati</taxon>
        <taxon>Cyanobacteriota</taxon>
        <taxon>Cyanophyceae</taxon>
        <taxon>Oscillatoriophycideae</taxon>
        <taxon>Oscillatoriales</taxon>
        <taxon>Microcoleaceae</taxon>
        <taxon>Plectonema</taxon>
    </lineage>
</organism>
<dbReference type="GO" id="GO:0019825">
    <property type="term" value="F:oxygen binding"/>
    <property type="evidence" value="ECO:0007669"/>
    <property type="project" value="InterPro"/>
</dbReference>
<dbReference type="Gene3D" id="1.10.490.10">
    <property type="entry name" value="Globins"/>
    <property type="match status" value="1"/>
</dbReference>
<evidence type="ECO:0000256" key="9">
    <source>
        <dbReference type="PIRSR" id="PIRSR601486-1"/>
    </source>
</evidence>
<accession>A0A8J7F5C6</accession>